<dbReference type="OrthoDB" id="9762440at2"/>
<dbReference type="AlphaFoldDB" id="A0A1T4KWE2"/>
<dbReference type="STRING" id="263852.SAMN02745116_00427"/>
<dbReference type="Proteomes" id="UP000190328">
    <property type="component" value="Unassembled WGS sequence"/>
</dbReference>
<organism evidence="2 3">
    <name type="scientific">Pilibacter termitis</name>
    <dbReference type="NCBI Taxonomy" id="263852"/>
    <lineage>
        <taxon>Bacteria</taxon>
        <taxon>Bacillati</taxon>
        <taxon>Bacillota</taxon>
        <taxon>Bacilli</taxon>
        <taxon>Lactobacillales</taxon>
        <taxon>Enterococcaceae</taxon>
        <taxon>Pilibacter</taxon>
    </lineage>
</organism>
<gene>
    <name evidence="2" type="ORF">SAMN02745116_00427</name>
</gene>
<dbReference type="InterPro" id="IPR005094">
    <property type="entry name" value="Endonuclease_MobA/VirD2"/>
</dbReference>
<evidence type="ECO:0000259" key="1">
    <source>
        <dbReference type="Pfam" id="PF03432"/>
    </source>
</evidence>
<proteinExistence type="predicted"/>
<dbReference type="EMBL" id="FUXI01000003">
    <property type="protein sequence ID" value="SJZ46683.1"/>
    <property type="molecule type" value="Genomic_DNA"/>
</dbReference>
<accession>A0A1T4KWE2</accession>
<feature type="domain" description="MobA/VirD2-like nuclease" evidence="1">
    <location>
        <begin position="19"/>
        <end position="86"/>
    </location>
</feature>
<name>A0A1T4KWE2_9ENTE</name>
<protein>
    <submittedName>
        <fullName evidence="2">Relaxase/Mobilisation nuclease domain-containing protein</fullName>
    </submittedName>
</protein>
<keyword evidence="3" id="KW-1185">Reference proteome</keyword>
<evidence type="ECO:0000313" key="2">
    <source>
        <dbReference type="EMBL" id="SJZ46683.1"/>
    </source>
</evidence>
<reference evidence="2 3" key="1">
    <citation type="submission" date="2017-02" db="EMBL/GenBank/DDBJ databases">
        <authorList>
            <person name="Peterson S.W."/>
        </authorList>
    </citation>
    <scope>NUCLEOTIDE SEQUENCE [LARGE SCALE GENOMIC DNA]</scope>
    <source>
        <strain evidence="2 3">ATCC BAA-1030</strain>
    </source>
</reference>
<evidence type="ECO:0000313" key="3">
    <source>
        <dbReference type="Proteomes" id="UP000190328"/>
    </source>
</evidence>
<dbReference type="Pfam" id="PF03432">
    <property type="entry name" value="Relaxase"/>
    <property type="match status" value="1"/>
</dbReference>
<sequence>MNEEKTVQTRNEISDAIHYIADGNKTKDGFLVTGYNVTPETSTTEFLMTQNLARAVKGDYRKTGGAEISSYHIIQSFSPEDNITPE</sequence>